<protein>
    <submittedName>
        <fullName evidence="2">Uncharacterized protein</fullName>
    </submittedName>
</protein>
<reference evidence="2 3" key="1">
    <citation type="submission" date="2017-05" db="EMBL/GenBank/DDBJ databases">
        <title>The Genome Sequence of Tsuchiyaea wingfieldii DSM 27421.</title>
        <authorList>
            <person name="Cuomo C."/>
            <person name="Passer A."/>
            <person name="Billmyre B."/>
            <person name="Heitman J."/>
        </authorList>
    </citation>
    <scope>NUCLEOTIDE SEQUENCE [LARGE SCALE GENOMIC DNA]</scope>
    <source>
        <strain evidence="2 3">DSM 27421</strain>
    </source>
</reference>
<feature type="region of interest" description="Disordered" evidence="1">
    <location>
        <begin position="1"/>
        <end position="33"/>
    </location>
</feature>
<feature type="compositionally biased region" description="Polar residues" evidence="1">
    <location>
        <begin position="1"/>
        <end position="13"/>
    </location>
</feature>
<evidence type="ECO:0000313" key="2">
    <source>
        <dbReference type="EMBL" id="TYJ56833.1"/>
    </source>
</evidence>
<evidence type="ECO:0000256" key="1">
    <source>
        <dbReference type="SAM" id="MobiDB-lite"/>
    </source>
</evidence>
<dbReference type="AlphaFoldDB" id="A0A5D3B3W9"/>
<dbReference type="Proteomes" id="UP000322245">
    <property type="component" value="Unassembled WGS sequence"/>
</dbReference>
<proteinExistence type="predicted"/>
<keyword evidence="3" id="KW-1185">Reference proteome</keyword>
<gene>
    <name evidence="2" type="ORF">B9479_002443</name>
</gene>
<comment type="caution">
    <text evidence="2">The sequence shown here is derived from an EMBL/GenBank/DDBJ whole genome shotgun (WGS) entry which is preliminary data.</text>
</comment>
<dbReference type="EMBL" id="NIDF01000019">
    <property type="protein sequence ID" value="TYJ56833.1"/>
    <property type="molecule type" value="Genomic_DNA"/>
</dbReference>
<sequence length="171" mass="19597">MSSITSSLNTQHWTKQDPTEEKDDEIPPTEEPSFTYQLSWESLSDERIIAEPGENRVLWPETGRPGADIKSYIISVLSYDPATKTLSRETRTAIRHVGNYETVQECLDAVGPANQMEYSIQSRLERSRRDKDGWLATCFKEENAEALRSKQAELLTELKSQFPSVMLLDRR</sequence>
<accession>A0A5D3B3W9</accession>
<name>A0A5D3B3W9_9TREE</name>
<evidence type="ECO:0000313" key="3">
    <source>
        <dbReference type="Proteomes" id="UP000322245"/>
    </source>
</evidence>
<organism evidence="2 3">
    <name type="scientific">Cryptococcus floricola</name>
    <dbReference type="NCBI Taxonomy" id="2591691"/>
    <lineage>
        <taxon>Eukaryota</taxon>
        <taxon>Fungi</taxon>
        <taxon>Dikarya</taxon>
        <taxon>Basidiomycota</taxon>
        <taxon>Agaricomycotina</taxon>
        <taxon>Tremellomycetes</taxon>
        <taxon>Tremellales</taxon>
        <taxon>Cryptococcaceae</taxon>
        <taxon>Cryptococcus</taxon>
    </lineage>
</organism>